<dbReference type="InterPro" id="IPR025058">
    <property type="entry name" value="DUF3995"/>
</dbReference>
<keyword evidence="1" id="KW-0812">Transmembrane</keyword>
<feature type="transmembrane region" description="Helical" evidence="1">
    <location>
        <begin position="59"/>
        <end position="80"/>
    </location>
</feature>
<keyword evidence="3" id="KW-1185">Reference proteome</keyword>
<evidence type="ECO:0000313" key="2">
    <source>
        <dbReference type="EMBL" id="ELY88870.1"/>
    </source>
</evidence>
<evidence type="ECO:0000313" key="3">
    <source>
        <dbReference type="Proteomes" id="UP000011648"/>
    </source>
</evidence>
<dbReference type="OrthoDB" id="167640at2157"/>
<gene>
    <name evidence="2" type="ORF">C484_14793</name>
</gene>
<dbReference type="RefSeq" id="WP_006826632.1">
    <property type="nucleotide sequence ID" value="NZ_AOIL01000050.1"/>
</dbReference>
<organism evidence="2 3">
    <name type="scientific">Natrialba taiwanensis DSM 12281</name>
    <dbReference type="NCBI Taxonomy" id="1230458"/>
    <lineage>
        <taxon>Archaea</taxon>
        <taxon>Methanobacteriati</taxon>
        <taxon>Methanobacteriota</taxon>
        <taxon>Stenosarchaea group</taxon>
        <taxon>Halobacteria</taxon>
        <taxon>Halobacteriales</taxon>
        <taxon>Natrialbaceae</taxon>
        <taxon>Natrialba</taxon>
    </lineage>
</organism>
<proteinExistence type="predicted"/>
<feature type="transmembrane region" description="Helical" evidence="1">
    <location>
        <begin position="15"/>
        <end position="39"/>
    </location>
</feature>
<accession>L9ZQS8</accession>
<sequence length="166" mass="17882">MGESRRTQPVGRTRVPIWAGYAACLWAAVFAAMSFYWALGGTLGLKTIGTFAQSRDATFVAMLWATGIVKAGGGLVALALVRPWGHRVPRPLLLGCAWAGGIGLILYGSGNLLQHALMAVGMYSVPDAIGSTTAVWWHLLFWDPWWIGGGVLFSIAAWGYTTRTRN</sequence>
<dbReference type="STRING" id="1230458.C484_14793"/>
<comment type="caution">
    <text evidence="2">The sequence shown here is derived from an EMBL/GenBank/DDBJ whole genome shotgun (WGS) entry which is preliminary data.</text>
</comment>
<evidence type="ECO:0008006" key="4">
    <source>
        <dbReference type="Google" id="ProtNLM"/>
    </source>
</evidence>
<reference evidence="2 3" key="1">
    <citation type="journal article" date="2014" name="PLoS Genet.">
        <title>Phylogenetically driven sequencing of extremely halophilic archaea reveals strategies for static and dynamic osmo-response.</title>
        <authorList>
            <person name="Becker E.A."/>
            <person name="Seitzer P.M."/>
            <person name="Tritt A."/>
            <person name="Larsen D."/>
            <person name="Krusor M."/>
            <person name="Yao A.I."/>
            <person name="Wu D."/>
            <person name="Madern D."/>
            <person name="Eisen J.A."/>
            <person name="Darling A.E."/>
            <person name="Facciotti M.T."/>
        </authorList>
    </citation>
    <scope>NUCLEOTIDE SEQUENCE [LARGE SCALE GENOMIC DNA]</scope>
    <source>
        <strain evidence="2 3">DSM 12281</strain>
    </source>
</reference>
<feature type="transmembrane region" description="Helical" evidence="1">
    <location>
        <begin position="145"/>
        <end position="161"/>
    </location>
</feature>
<dbReference type="Proteomes" id="UP000011648">
    <property type="component" value="Unassembled WGS sequence"/>
</dbReference>
<name>L9ZQS8_9EURY</name>
<feature type="transmembrane region" description="Helical" evidence="1">
    <location>
        <begin position="92"/>
        <end position="110"/>
    </location>
</feature>
<dbReference type="PATRIC" id="fig|1230458.4.peg.2988"/>
<keyword evidence="1" id="KW-0472">Membrane</keyword>
<evidence type="ECO:0000256" key="1">
    <source>
        <dbReference type="SAM" id="Phobius"/>
    </source>
</evidence>
<dbReference type="AlphaFoldDB" id="L9ZQS8"/>
<dbReference type="Pfam" id="PF13160">
    <property type="entry name" value="DUF3995"/>
    <property type="match status" value="1"/>
</dbReference>
<keyword evidence="1" id="KW-1133">Transmembrane helix</keyword>
<protein>
    <recommendedName>
        <fullName evidence="4">DUF3995 domain-containing protein</fullName>
    </recommendedName>
</protein>
<dbReference type="EMBL" id="AOIL01000050">
    <property type="protein sequence ID" value="ELY88870.1"/>
    <property type="molecule type" value="Genomic_DNA"/>
</dbReference>